<evidence type="ECO:0000313" key="1">
    <source>
        <dbReference type="EMBL" id="MDO1537020.1"/>
    </source>
</evidence>
<dbReference type="Proteomes" id="UP001169027">
    <property type="component" value="Unassembled WGS sequence"/>
</dbReference>
<evidence type="ECO:0000313" key="2">
    <source>
        <dbReference type="Proteomes" id="UP001169027"/>
    </source>
</evidence>
<proteinExistence type="predicted"/>
<dbReference type="EMBL" id="JAUKVY010000034">
    <property type="protein sequence ID" value="MDO1537020.1"/>
    <property type="molecule type" value="Genomic_DNA"/>
</dbReference>
<organism evidence="1 2">
    <name type="scientific">Variovorax ginsengisoli</name>
    <dbReference type="NCBI Taxonomy" id="363844"/>
    <lineage>
        <taxon>Bacteria</taxon>
        <taxon>Pseudomonadati</taxon>
        <taxon>Pseudomonadota</taxon>
        <taxon>Betaproteobacteria</taxon>
        <taxon>Burkholderiales</taxon>
        <taxon>Comamonadaceae</taxon>
        <taxon>Variovorax</taxon>
    </lineage>
</organism>
<comment type="caution">
    <text evidence="1">The sequence shown here is derived from an EMBL/GenBank/DDBJ whole genome shotgun (WGS) entry which is preliminary data.</text>
</comment>
<protein>
    <submittedName>
        <fullName evidence="1">Uncharacterized protein</fullName>
    </submittedName>
</protein>
<gene>
    <name evidence="1" type="ORF">Q2T77_32615</name>
</gene>
<dbReference type="RefSeq" id="WP_301815263.1">
    <property type="nucleotide sequence ID" value="NZ_JAUJZH010000034.1"/>
</dbReference>
<accession>A0ABT8SE16</accession>
<reference evidence="1" key="1">
    <citation type="submission" date="2023-06" db="EMBL/GenBank/DDBJ databases">
        <authorList>
            <person name="Jiang Y."/>
            <person name="Liu Q."/>
        </authorList>
    </citation>
    <scope>NUCLEOTIDE SEQUENCE</scope>
    <source>
        <strain evidence="1">CGMCC 1.12090</strain>
    </source>
</reference>
<name>A0ABT8SE16_9BURK</name>
<sequence length="143" mass="14579">MKPTQHLTTVAALPSGAGQAAHLAPEVSKKAIPTGGFHLIGMDLAGGPEIVVIHNFLSVANPEQLRAAIATSMRPRGKARGLTQVAAPALPEGELAGMRPTGVIVDELGSTAAFAALAAACMGDAATPADKQGFEPTEYTERN</sequence>
<keyword evidence="2" id="KW-1185">Reference proteome</keyword>